<feature type="compositionally biased region" description="Basic and acidic residues" evidence="8">
    <location>
        <begin position="710"/>
        <end position="722"/>
    </location>
</feature>
<dbReference type="Pfam" id="PF08700">
    <property type="entry name" value="VPS51_Exo84_N"/>
    <property type="match status" value="1"/>
</dbReference>
<dbReference type="GO" id="GO:0006891">
    <property type="term" value="P:intra-Golgi vesicle-mediated transport"/>
    <property type="evidence" value="ECO:0007669"/>
    <property type="project" value="InterPro"/>
</dbReference>
<evidence type="ECO:0000256" key="2">
    <source>
        <dbReference type="ARBA" id="ARBA00006653"/>
    </source>
</evidence>
<dbReference type="GO" id="GO:0000139">
    <property type="term" value="C:Golgi membrane"/>
    <property type="evidence" value="ECO:0007669"/>
    <property type="project" value="UniProtKB-SubCell"/>
</dbReference>
<comment type="similarity">
    <text evidence="2">Belongs to the COG1 family.</text>
</comment>
<dbReference type="PANTHER" id="PTHR31658:SF0">
    <property type="entry name" value="CONSERVED OLIGOMERIC GOLGI COMPLEX SUBUNIT 1"/>
    <property type="match status" value="1"/>
</dbReference>
<feature type="compositionally biased region" description="Basic and acidic residues" evidence="8">
    <location>
        <begin position="691"/>
        <end position="703"/>
    </location>
</feature>
<evidence type="ECO:0000313" key="9">
    <source>
        <dbReference type="EMBL" id="KAH7326398.1"/>
    </source>
</evidence>
<evidence type="ECO:0000256" key="6">
    <source>
        <dbReference type="ARBA" id="ARBA00023034"/>
    </source>
</evidence>
<organism evidence="9 10">
    <name type="scientific">Stachybotrys elegans</name>
    <dbReference type="NCBI Taxonomy" id="80388"/>
    <lineage>
        <taxon>Eukaryota</taxon>
        <taxon>Fungi</taxon>
        <taxon>Dikarya</taxon>
        <taxon>Ascomycota</taxon>
        <taxon>Pezizomycotina</taxon>
        <taxon>Sordariomycetes</taxon>
        <taxon>Hypocreomycetidae</taxon>
        <taxon>Hypocreales</taxon>
        <taxon>Stachybotryaceae</taxon>
        <taxon>Stachybotrys</taxon>
    </lineage>
</organism>
<proteinExistence type="inferred from homology"/>
<keyword evidence="4" id="KW-0813">Transport</keyword>
<reference evidence="9" key="1">
    <citation type="journal article" date="2021" name="Nat. Commun.">
        <title>Genetic determinants of endophytism in the Arabidopsis root mycobiome.</title>
        <authorList>
            <person name="Mesny F."/>
            <person name="Miyauchi S."/>
            <person name="Thiergart T."/>
            <person name="Pickel B."/>
            <person name="Atanasova L."/>
            <person name="Karlsson M."/>
            <person name="Huettel B."/>
            <person name="Barry K.W."/>
            <person name="Haridas S."/>
            <person name="Chen C."/>
            <person name="Bauer D."/>
            <person name="Andreopoulos W."/>
            <person name="Pangilinan J."/>
            <person name="LaButti K."/>
            <person name="Riley R."/>
            <person name="Lipzen A."/>
            <person name="Clum A."/>
            <person name="Drula E."/>
            <person name="Henrissat B."/>
            <person name="Kohler A."/>
            <person name="Grigoriev I.V."/>
            <person name="Martin F.M."/>
            <person name="Hacquard S."/>
        </authorList>
    </citation>
    <scope>NUCLEOTIDE SEQUENCE</scope>
    <source>
        <strain evidence="9">MPI-CAGE-CH-0235</strain>
    </source>
</reference>
<evidence type="ECO:0000256" key="8">
    <source>
        <dbReference type="SAM" id="MobiDB-lite"/>
    </source>
</evidence>
<name>A0A8K0T1V3_9HYPO</name>
<comment type="caution">
    <text evidence="9">The sequence shown here is derived from an EMBL/GenBank/DDBJ whole genome shotgun (WGS) entry which is preliminary data.</text>
</comment>
<evidence type="ECO:0000256" key="4">
    <source>
        <dbReference type="ARBA" id="ARBA00022448"/>
    </source>
</evidence>
<dbReference type="GO" id="GO:0015031">
    <property type="term" value="P:protein transport"/>
    <property type="evidence" value="ECO:0007669"/>
    <property type="project" value="UniProtKB-KW"/>
</dbReference>
<dbReference type="PANTHER" id="PTHR31658">
    <property type="entry name" value="CONSERVED OLIGOMERIC GOLGI COMPLEX SUBUNIT 1"/>
    <property type="match status" value="1"/>
</dbReference>
<protein>
    <recommendedName>
        <fullName evidence="3">Conserved oligomeric Golgi complex subunit 1</fullName>
    </recommendedName>
</protein>
<comment type="subcellular location">
    <subcellularLocation>
        <location evidence="1">Golgi apparatus membrane</location>
        <topology evidence="1">Peripheral membrane protein</topology>
    </subcellularLocation>
</comment>
<sequence length="804" mass="89636">MASPDITGLTSSAQVFSGKHTLPQIRSIHKALHVQIEDKAARLRTQVGGSYRELLGTADTIVQMRGHNDEVQGLLGRMGGRCGRGIVDVKASALASFVEQEKSPKTTEAARLRILDACALVVTRVLKGGGGLGSSVKRGARLVLAAKVLVLSRLLVKSLGEEMSDETAQRAAESVTKTLGTLRRRLLRGIEKALEKVDEESDREEALQALCAYSLATSSGAKDALRHFLHVRGQAMAYAFDVENEREKKSDDDVVLGLQTYTRTLLDVQALVPTKLSQALNSLKRRPLLEDTAVRQLEGLRLDVYGRWCSEEIQYFTPFIRHDDIDGKQAREMLSTWAKRGEKVMISGLQERLQHMGDFKSIMDLRTRILQLWIRDGGRAKGFDPQEVQDELRDVINQRMLVVLESKVGKLHLVESEVSATLEAWNPGVTDKNASLWAEDGYDTALANGAAPFVQEVVSRLYGRNDAVSKALHCYTSWYQIIDDVKEVVESLRKQRWDNDYDEVEDESTIEERQQLLSRDDPNMLQDRLNTTLDKSFQELDQHLQALWTDRATTAQSSSIAMYLIRVLRDIRDQLPKRQAIESFGLRMVPELHQTIAVQVSASPLEQWKASGLSVRKVAGRPLWEGEPALPSQPSPAFFNYLRSLSLSMTDAGMDLWSPAAVRALKEHSGERLCVMWREALSSASSDLAKAEKSSDEISDKGENATSSTKDAEGVEEARDETGDASADNFTAEKSKDLHIQWFYDISLLQCCYGEASGKARSQLEKLGSDILGKAELDEGAKQRIVKSTEDFWQRTRLLFGLLS</sequence>
<evidence type="ECO:0000256" key="1">
    <source>
        <dbReference type="ARBA" id="ARBA00004395"/>
    </source>
</evidence>
<feature type="region of interest" description="Disordered" evidence="8">
    <location>
        <begin position="691"/>
        <end position="728"/>
    </location>
</feature>
<evidence type="ECO:0000256" key="5">
    <source>
        <dbReference type="ARBA" id="ARBA00022927"/>
    </source>
</evidence>
<gene>
    <name evidence="9" type="ORF">B0I35DRAFT_405648</name>
</gene>
<keyword evidence="10" id="KW-1185">Reference proteome</keyword>
<evidence type="ECO:0000256" key="7">
    <source>
        <dbReference type="ARBA" id="ARBA00023136"/>
    </source>
</evidence>
<dbReference type="EMBL" id="JAGPNK010000002">
    <property type="protein sequence ID" value="KAH7326398.1"/>
    <property type="molecule type" value="Genomic_DNA"/>
</dbReference>
<keyword evidence="6" id="KW-0333">Golgi apparatus</keyword>
<dbReference type="InterPro" id="IPR033370">
    <property type="entry name" value="COG1"/>
</dbReference>
<dbReference type="OrthoDB" id="46189at2759"/>
<dbReference type="GO" id="GO:0017119">
    <property type="term" value="C:Golgi transport complex"/>
    <property type="evidence" value="ECO:0007669"/>
    <property type="project" value="InterPro"/>
</dbReference>
<keyword evidence="5" id="KW-0653">Protein transport</keyword>
<dbReference type="AlphaFoldDB" id="A0A8K0T1V3"/>
<evidence type="ECO:0000256" key="3">
    <source>
        <dbReference type="ARBA" id="ARBA00020978"/>
    </source>
</evidence>
<keyword evidence="7" id="KW-0472">Membrane</keyword>
<accession>A0A8K0T1V3</accession>
<dbReference type="Proteomes" id="UP000813444">
    <property type="component" value="Unassembled WGS sequence"/>
</dbReference>
<evidence type="ECO:0000313" key="10">
    <source>
        <dbReference type="Proteomes" id="UP000813444"/>
    </source>
</evidence>